<name>A0A7R8ZRD3_9CRUS</name>
<dbReference type="OrthoDB" id="10065698at2759"/>
<accession>A0A7R8ZRD3</accession>
<gene>
    <name evidence="2" type="ORF">CTOB1V02_LOCUS6659</name>
</gene>
<evidence type="ECO:0000313" key="2">
    <source>
        <dbReference type="EMBL" id="CAD7228781.1"/>
    </source>
</evidence>
<protein>
    <submittedName>
        <fullName evidence="2">Uncharacterized protein</fullName>
    </submittedName>
</protein>
<feature type="compositionally biased region" description="Low complexity" evidence="1">
    <location>
        <begin position="255"/>
        <end position="268"/>
    </location>
</feature>
<dbReference type="InterPro" id="IPR024613">
    <property type="entry name" value="Huntingtin_N_HEAT_rpt-2"/>
</dbReference>
<dbReference type="InterPro" id="IPR016024">
    <property type="entry name" value="ARM-type_fold"/>
</dbReference>
<reference evidence="2" key="1">
    <citation type="submission" date="2020-11" db="EMBL/GenBank/DDBJ databases">
        <authorList>
            <person name="Tran Van P."/>
        </authorList>
    </citation>
    <scope>NUCLEOTIDE SEQUENCE</scope>
</reference>
<feature type="compositionally biased region" description="Polar residues" evidence="1">
    <location>
        <begin position="283"/>
        <end position="295"/>
    </location>
</feature>
<dbReference type="PANTHER" id="PTHR10170">
    <property type="entry name" value="HUNTINGTON DISEASE PROTEIN"/>
    <property type="match status" value="1"/>
</dbReference>
<dbReference type="Pfam" id="PF12372">
    <property type="entry name" value="Htt_N-HEAT"/>
    <property type="match status" value="1"/>
</dbReference>
<organism evidence="2">
    <name type="scientific">Cyprideis torosa</name>
    <dbReference type="NCBI Taxonomy" id="163714"/>
    <lineage>
        <taxon>Eukaryota</taxon>
        <taxon>Metazoa</taxon>
        <taxon>Ecdysozoa</taxon>
        <taxon>Arthropoda</taxon>
        <taxon>Crustacea</taxon>
        <taxon>Oligostraca</taxon>
        <taxon>Ostracoda</taxon>
        <taxon>Podocopa</taxon>
        <taxon>Podocopida</taxon>
        <taxon>Cytherocopina</taxon>
        <taxon>Cytheroidea</taxon>
        <taxon>Cytherideidae</taxon>
        <taxon>Cyprideis</taxon>
    </lineage>
</organism>
<dbReference type="AlphaFoldDB" id="A0A7R8ZRD3"/>
<evidence type="ECO:0000256" key="1">
    <source>
        <dbReference type="SAM" id="MobiDB-lite"/>
    </source>
</evidence>
<dbReference type="PANTHER" id="PTHR10170:SF10">
    <property type="entry name" value="HUNTINGTIN"/>
    <property type="match status" value="1"/>
</dbReference>
<sequence length="677" mass="73497">MQEEGFVLVIQDLLPHTVEFLDTLLSFCHDPDTRVQSALAEALPRLVFSPDPPFASSTFQPSSLPRLLSLPVLLPSLFHRLKRSSYQPPSQQRSTPTGIIRLLVAITHHGPSDLWISNASVWSFLTAHHLFLLLALSKEDCDPVSLTSSVDLISVVVRELGKKTVAPPGSVVDGRHHFRYIQNKQVRLPFFPPYLGSYPTTPSAANNATVASALSQTLTWLTLLLRLLAKTFDPHGPRASAGGAGTPSTPQKADSGGPPTAASPSAAPLTPPPSAPQQPTGTVSLPVSRTGSPTLSHRRPAAKPLRLASESTASSPTGGASSSSSTPPLTPPPVPENREAERKLEEKLTALFKGLMLNYKSTLAFASGRSKNKLRSLFAAVCGALSSVLELASAEDLDRGQELRSLLSDLRQSLGFDAQSVSMLLQSHNGEVLTTPDGEIAASHLAVRFQLTLPFHRVILQVLAALFSVNASAYGSPVVRSFLPLPPSAPSVNSRSWRRGIRGWLWDQVTEEPLRQVANQWSQNGGQNGVPPVTLTLRPGRVVSAEALRGYILLFEPTVINAMQLFSAFSDARLQAAVLDLLSFLIRLKVNYNLLDADRSFFNLLSKRMDFMEYADDHLASTLLPSLTRFFLLLSHQSLQPKGQILVKVPQLLQILNTLLASGRNPETHCEWGLIRV</sequence>
<dbReference type="InterPro" id="IPR028426">
    <property type="entry name" value="Huntingtin_fam"/>
</dbReference>
<dbReference type="GO" id="GO:0005737">
    <property type="term" value="C:cytoplasm"/>
    <property type="evidence" value="ECO:0007669"/>
    <property type="project" value="TreeGrafter"/>
</dbReference>
<dbReference type="EMBL" id="OB661701">
    <property type="protein sequence ID" value="CAD7228781.1"/>
    <property type="molecule type" value="Genomic_DNA"/>
</dbReference>
<feature type="compositionally biased region" description="Low complexity" evidence="1">
    <location>
        <begin position="309"/>
        <end position="327"/>
    </location>
</feature>
<dbReference type="SUPFAM" id="SSF48371">
    <property type="entry name" value="ARM repeat"/>
    <property type="match status" value="1"/>
</dbReference>
<feature type="region of interest" description="Disordered" evidence="1">
    <location>
        <begin position="236"/>
        <end position="340"/>
    </location>
</feature>
<proteinExistence type="predicted"/>